<organism evidence="1 2">
    <name type="scientific">Trichinella pseudospiralis</name>
    <name type="common">Parasitic roundworm</name>
    <dbReference type="NCBI Taxonomy" id="6337"/>
    <lineage>
        <taxon>Eukaryota</taxon>
        <taxon>Metazoa</taxon>
        <taxon>Ecdysozoa</taxon>
        <taxon>Nematoda</taxon>
        <taxon>Enoplea</taxon>
        <taxon>Dorylaimia</taxon>
        <taxon>Trichinellida</taxon>
        <taxon>Trichinellidae</taxon>
        <taxon>Trichinella</taxon>
    </lineage>
</organism>
<keyword evidence="2" id="KW-1185">Reference proteome</keyword>
<dbReference type="EMBL" id="JYDS01000168">
    <property type="protein sequence ID" value="KRZ22608.1"/>
    <property type="molecule type" value="Genomic_DNA"/>
</dbReference>
<accession>A0A0V1IIV9</accession>
<protein>
    <submittedName>
        <fullName evidence="1">Uncharacterized protein</fullName>
    </submittedName>
</protein>
<evidence type="ECO:0000313" key="2">
    <source>
        <dbReference type="Proteomes" id="UP000054805"/>
    </source>
</evidence>
<reference evidence="1 2" key="1">
    <citation type="submission" date="2015-01" db="EMBL/GenBank/DDBJ databases">
        <title>Evolution of Trichinella species and genotypes.</title>
        <authorList>
            <person name="Korhonen P.K."/>
            <person name="Edoardo P."/>
            <person name="Giuseppe L.R."/>
            <person name="Gasser R.B."/>
        </authorList>
    </citation>
    <scope>NUCLEOTIDE SEQUENCE [LARGE SCALE GENOMIC DNA]</scope>
    <source>
        <strain evidence="1">ISS588</strain>
    </source>
</reference>
<dbReference type="AlphaFoldDB" id="A0A0V1IIV9"/>
<sequence>MSLSGLLVIEKGFLQSFAERTAELLYLLVAIRQRSGCQSDGQWAPRLVGRTNVRQAFMSTMCNFIHARSKLLQIGCENFFNNELVMDMNMVVNCNFSNLKLTDFSDNLVLITIVITALIKRKNRVCCSTTIERDANLATDTDGLKSSLFIYIRASQLTEFVEMKKNNLHIVHKADKAVFDKSEMFE</sequence>
<comment type="caution">
    <text evidence="1">The sequence shown here is derived from an EMBL/GenBank/DDBJ whole genome shotgun (WGS) entry which is preliminary data.</text>
</comment>
<gene>
    <name evidence="1" type="ORF">T4B_9344</name>
</gene>
<evidence type="ECO:0000313" key="1">
    <source>
        <dbReference type="EMBL" id="KRZ22608.1"/>
    </source>
</evidence>
<name>A0A0V1IIV9_TRIPS</name>
<proteinExistence type="predicted"/>
<dbReference type="Proteomes" id="UP000054805">
    <property type="component" value="Unassembled WGS sequence"/>
</dbReference>